<reference evidence="13" key="1">
    <citation type="journal article" date="2023" name="Int. J. Mol. Sci.">
        <title>Antibiotic Resistance/Susceptibility Profiles of Staphylococcus equorum Strains from Cheese, and Genome Analysis for Antibiotic Resistance Genes.</title>
        <authorList>
            <person name="Vazquez L."/>
            <person name="Srednik M.E."/>
            <person name="Rodriguez J."/>
            <person name="Florez A.B."/>
            <person name="Mayo B."/>
        </authorList>
    </citation>
    <scope>NUCLEOTIDE SEQUENCE</scope>
    <source>
        <strain evidence="13">5A3I</strain>
    </source>
</reference>
<evidence type="ECO:0000313" key="13">
    <source>
        <dbReference type="EMBL" id="MDK9864411.1"/>
    </source>
</evidence>
<evidence type="ECO:0000256" key="11">
    <source>
        <dbReference type="ARBA" id="ARBA00023136"/>
    </source>
</evidence>
<dbReference type="Pfam" id="PF02518">
    <property type="entry name" value="HATPase_c"/>
    <property type="match status" value="1"/>
</dbReference>
<dbReference type="PANTHER" id="PTHR45528">
    <property type="entry name" value="SENSOR HISTIDINE KINASE CPXA"/>
    <property type="match status" value="1"/>
</dbReference>
<dbReference type="InterPro" id="IPR003594">
    <property type="entry name" value="HATPase_dom"/>
</dbReference>
<evidence type="ECO:0000256" key="8">
    <source>
        <dbReference type="ARBA" id="ARBA00022777"/>
    </source>
</evidence>
<dbReference type="PRINTS" id="PR00344">
    <property type="entry name" value="BCTRLSENSOR"/>
</dbReference>
<evidence type="ECO:0000256" key="3">
    <source>
        <dbReference type="ARBA" id="ARBA00012438"/>
    </source>
</evidence>
<evidence type="ECO:0000256" key="7">
    <source>
        <dbReference type="ARBA" id="ARBA00022741"/>
    </source>
</evidence>
<keyword evidence="6" id="KW-0808">Transferase</keyword>
<dbReference type="InterPro" id="IPR050398">
    <property type="entry name" value="HssS/ArlS-like"/>
</dbReference>
<evidence type="ECO:0000256" key="10">
    <source>
        <dbReference type="ARBA" id="ARBA00023012"/>
    </source>
</evidence>
<gene>
    <name evidence="13" type="ORF">P1A27_00305</name>
</gene>
<dbReference type="PROSITE" id="PS50109">
    <property type="entry name" value="HIS_KIN"/>
    <property type="match status" value="1"/>
</dbReference>
<comment type="caution">
    <text evidence="13">The sequence shown here is derived from an EMBL/GenBank/DDBJ whole genome shotgun (WGS) entry which is preliminary data.</text>
</comment>
<evidence type="ECO:0000256" key="9">
    <source>
        <dbReference type="ARBA" id="ARBA00022840"/>
    </source>
</evidence>
<keyword evidence="7" id="KW-0547">Nucleotide-binding</keyword>
<keyword evidence="9" id="KW-0067">ATP-binding</keyword>
<dbReference type="EC" id="2.7.13.3" evidence="3"/>
<dbReference type="InterPro" id="IPR036890">
    <property type="entry name" value="HATPase_C_sf"/>
</dbReference>
<evidence type="ECO:0000259" key="12">
    <source>
        <dbReference type="PROSITE" id="PS50109"/>
    </source>
</evidence>
<dbReference type="EMBL" id="JARGCK010000001">
    <property type="protein sequence ID" value="MDK9864411.1"/>
    <property type="molecule type" value="Genomic_DNA"/>
</dbReference>
<dbReference type="Gene3D" id="3.30.565.10">
    <property type="entry name" value="Histidine kinase-like ATPase, C-terminal domain"/>
    <property type="match status" value="1"/>
</dbReference>
<evidence type="ECO:0000256" key="6">
    <source>
        <dbReference type="ARBA" id="ARBA00022679"/>
    </source>
</evidence>
<keyword evidence="10" id="KW-0902">Two-component regulatory system</keyword>
<keyword evidence="8 13" id="KW-0418">Kinase</keyword>
<organism evidence="13 14">
    <name type="scientific">Staphylococcus equorum</name>
    <dbReference type="NCBI Taxonomy" id="246432"/>
    <lineage>
        <taxon>Bacteria</taxon>
        <taxon>Bacillati</taxon>
        <taxon>Bacillota</taxon>
        <taxon>Bacilli</taxon>
        <taxon>Bacillales</taxon>
        <taxon>Staphylococcaceae</taxon>
        <taxon>Staphylococcus</taxon>
    </lineage>
</organism>
<evidence type="ECO:0000256" key="1">
    <source>
        <dbReference type="ARBA" id="ARBA00000085"/>
    </source>
</evidence>
<dbReference type="GO" id="GO:0005524">
    <property type="term" value="F:ATP binding"/>
    <property type="evidence" value="ECO:0007669"/>
    <property type="project" value="UniProtKB-KW"/>
</dbReference>
<accession>A0AAW7AE69</accession>
<keyword evidence="4" id="KW-1003">Cell membrane</keyword>
<dbReference type="InterPro" id="IPR004358">
    <property type="entry name" value="Sig_transdc_His_kin-like_C"/>
</dbReference>
<keyword evidence="5" id="KW-0597">Phosphoprotein</keyword>
<comment type="subcellular location">
    <subcellularLocation>
        <location evidence="2">Cell membrane</location>
        <topology evidence="2">Multi-pass membrane protein</topology>
    </subcellularLocation>
</comment>
<evidence type="ECO:0000256" key="4">
    <source>
        <dbReference type="ARBA" id="ARBA00022475"/>
    </source>
</evidence>
<evidence type="ECO:0000256" key="5">
    <source>
        <dbReference type="ARBA" id="ARBA00022553"/>
    </source>
</evidence>
<feature type="domain" description="Histidine kinase" evidence="12">
    <location>
        <begin position="1"/>
        <end position="76"/>
    </location>
</feature>
<dbReference type="SUPFAM" id="SSF55874">
    <property type="entry name" value="ATPase domain of HSP90 chaperone/DNA topoisomerase II/histidine kinase"/>
    <property type="match status" value="1"/>
</dbReference>
<evidence type="ECO:0000256" key="2">
    <source>
        <dbReference type="ARBA" id="ARBA00004651"/>
    </source>
</evidence>
<name>A0AAW7AE69_9STAP</name>
<dbReference type="PANTHER" id="PTHR45528:SF1">
    <property type="entry name" value="SENSOR HISTIDINE KINASE CPXA"/>
    <property type="match status" value="1"/>
</dbReference>
<proteinExistence type="predicted"/>
<dbReference type="RefSeq" id="WP_256092435.1">
    <property type="nucleotide sequence ID" value="NZ_JAMWMF010000002.1"/>
</dbReference>
<sequence>MANAIKYSNGDVNIYLKVEDAKVIVIMENNAPNLTQENVEQIFNRFYMADRSRIGYGSGLGLSIAQSYMKKMDGTIYAKLENEKISIICEWDKRSE</sequence>
<dbReference type="GO" id="GO:0000155">
    <property type="term" value="F:phosphorelay sensor kinase activity"/>
    <property type="evidence" value="ECO:0007669"/>
    <property type="project" value="TreeGrafter"/>
</dbReference>
<reference evidence="13" key="2">
    <citation type="submission" date="2023-03" db="EMBL/GenBank/DDBJ databases">
        <authorList>
            <person name="Vazquez L."/>
            <person name="Rodriguez J."/>
            <person name="Mayo B."/>
            <person name="Florez A.B."/>
        </authorList>
    </citation>
    <scope>NUCLEOTIDE SEQUENCE</scope>
    <source>
        <strain evidence="13">5A3I</strain>
    </source>
</reference>
<comment type="catalytic activity">
    <reaction evidence="1">
        <text>ATP + protein L-histidine = ADP + protein N-phospho-L-histidine.</text>
        <dbReference type="EC" id="2.7.13.3"/>
    </reaction>
</comment>
<dbReference type="AlphaFoldDB" id="A0AAW7AE69"/>
<dbReference type="InterPro" id="IPR005467">
    <property type="entry name" value="His_kinase_dom"/>
</dbReference>
<protein>
    <recommendedName>
        <fullName evidence="3">histidine kinase</fullName>
        <ecNumber evidence="3">2.7.13.3</ecNumber>
    </recommendedName>
</protein>
<keyword evidence="11" id="KW-0472">Membrane</keyword>
<dbReference type="Proteomes" id="UP001174037">
    <property type="component" value="Unassembled WGS sequence"/>
</dbReference>
<evidence type="ECO:0000313" key="14">
    <source>
        <dbReference type="Proteomes" id="UP001174037"/>
    </source>
</evidence>
<dbReference type="CDD" id="cd00075">
    <property type="entry name" value="HATPase"/>
    <property type="match status" value="1"/>
</dbReference>
<dbReference type="SMART" id="SM00387">
    <property type="entry name" value="HATPase_c"/>
    <property type="match status" value="1"/>
</dbReference>
<dbReference type="GO" id="GO:0005886">
    <property type="term" value="C:plasma membrane"/>
    <property type="evidence" value="ECO:0007669"/>
    <property type="project" value="UniProtKB-SubCell"/>
</dbReference>